<evidence type="ECO:0000256" key="2">
    <source>
        <dbReference type="ARBA" id="ARBA00022448"/>
    </source>
</evidence>
<evidence type="ECO:0000256" key="5">
    <source>
        <dbReference type="ARBA" id="ARBA00022989"/>
    </source>
</evidence>
<keyword evidence="4 8" id="KW-0812">Transmembrane</keyword>
<organism evidence="9 10">
    <name type="scientific">Aeromicrobium flavum</name>
    <dbReference type="NCBI Taxonomy" id="416568"/>
    <lineage>
        <taxon>Bacteria</taxon>
        <taxon>Bacillati</taxon>
        <taxon>Actinomycetota</taxon>
        <taxon>Actinomycetes</taxon>
        <taxon>Propionibacteriales</taxon>
        <taxon>Nocardioidaceae</taxon>
        <taxon>Aeromicrobium</taxon>
    </lineage>
</organism>
<evidence type="ECO:0000313" key="10">
    <source>
        <dbReference type="Proteomes" id="UP000321769"/>
    </source>
</evidence>
<name>A0A512HVE5_9ACTN</name>
<sequence length="468" mass="50166">MAAIYRVGPDGPVYRRGVPWRRRLRLPASIAHPVRLLPLAFLSLIVLGTLMLLMPFAREGERDPSFMDAFFTATSAVTVTGLATVDTGSYWSPIGHAIILVLVEIGGIGIIAMTTVLGLFVGGRLGLRTRLAAQTDMHVVSLGDVGPLFKRVAFTMLVFQGVTAVVLTLRYSTHYFDSFAYSLWHGVFDAVMAFNNAGFSLHADSLTGYAGDYAVILPISVAVFAGGVGFPVLAELYQEWRSPRTWTIHTRLTVWGSLFLLVVASTLFVAVEWNNPATIGGLSPIDKLVTGVEGGIMPRSGGFNSFDWGQVEPVTLFTAVIMMFIGGGSASTAGGIKVTTFLLLGYVILAELRGEEQVRIGSRAINSRTIRTALSIALIAVGLVTAGAMLLMMFSAVTFADGLFESASAFGTVGLSTGLTPDLNLPGRLVLIVLMFIGRVGTITAASAFVLRRRQSRYHLPEEQPIIG</sequence>
<evidence type="ECO:0000256" key="1">
    <source>
        <dbReference type="ARBA" id="ARBA00004651"/>
    </source>
</evidence>
<feature type="transmembrane region" description="Helical" evidence="8">
    <location>
        <begin position="254"/>
        <end position="273"/>
    </location>
</feature>
<evidence type="ECO:0000313" key="9">
    <source>
        <dbReference type="EMBL" id="GEO89422.1"/>
    </source>
</evidence>
<evidence type="ECO:0000256" key="4">
    <source>
        <dbReference type="ARBA" id="ARBA00022692"/>
    </source>
</evidence>
<gene>
    <name evidence="9" type="ORF">AFL01nite_17490</name>
</gene>
<comment type="caution">
    <text evidence="9">The sequence shown here is derived from an EMBL/GenBank/DDBJ whole genome shotgun (WGS) entry which is preliminary data.</text>
</comment>
<proteinExistence type="predicted"/>
<keyword evidence="10" id="KW-1185">Reference proteome</keyword>
<keyword evidence="6" id="KW-0406">Ion transport</keyword>
<dbReference type="AlphaFoldDB" id="A0A512HVE5"/>
<accession>A0A512HVE5</accession>
<dbReference type="Proteomes" id="UP000321769">
    <property type="component" value="Unassembled WGS sequence"/>
</dbReference>
<evidence type="ECO:0000256" key="3">
    <source>
        <dbReference type="ARBA" id="ARBA00022475"/>
    </source>
</evidence>
<dbReference type="OrthoDB" id="9810952at2"/>
<evidence type="ECO:0000256" key="6">
    <source>
        <dbReference type="ARBA" id="ARBA00023065"/>
    </source>
</evidence>
<dbReference type="PANTHER" id="PTHR32024:SF1">
    <property type="entry name" value="KTR SYSTEM POTASSIUM UPTAKE PROTEIN B"/>
    <property type="match status" value="1"/>
</dbReference>
<dbReference type="GO" id="GO:0008324">
    <property type="term" value="F:monoatomic cation transmembrane transporter activity"/>
    <property type="evidence" value="ECO:0007669"/>
    <property type="project" value="InterPro"/>
</dbReference>
<dbReference type="GO" id="GO:0030001">
    <property type="term" value="P:metal ion transport"/>
    <property type="evidence" value="ECO:0007669"/>
    <property type="project" value="UniProtKB-ARBA"/>
</dbReference>
<keyword evidence="7 8" id="KW-0472">Membrane</keyword>
<feature type="transmembrane region" description="Helical" evidence="8">
    <location>
        <begin position="213"/>
        <end position="233"/>
    </location>
</feature>
<feature type="transmembrane region" description="Helical" evidence="8">
    <location>
        <begin position="97"/>
        <end position="121"/>
    </location>
</feature>
<feature type="transmembrane region" description="Helical" evidence="8">
    <location>
        <begin position="69"/>
        <end position="91"/>
    </location>
</feature>
<dbReference type="EMBL" id="BJZQ01000007">
    <property type="protein sequence ID" value="GEO89422.1"/>
    <property type="molecule type" value="Genomic_DNA"/>
</dbReference>
<dbReference type="Pfam" id="PF02386">
    <property type="entry name" value="TrkH"/>
    <property type="match status" value="1"/>
</dbReference>
<feature type="transmembrane region" description="Helical" evidence="8">
    <location>
        <begin position="36"/>
        <end position="57"/>
    </location>
</feature>
<feature type="transmembrane region" description="Helical" evidence="8">
    <location>
        <begin position="370"/>
        <end position="394"/>
    </location>
</feature>
<feature type="transmembrane region" description="Helical" evidence="8">
    <location>
        <begin position="316"/>
        <end position="349"/>
    </location>
</feature>
<protein>
    <submittedName>
        <fullName evidence="9">Potassium transporter Trk</fullName>
    </submittedName>
</protein>
<reference evidence="9 10" key="1">
    <citation type="submission" date="2019-07" db="EMBL/GenBank/DDBJ databases">
        <title>Whole genome shotgun sequence of Aeromicrobium flavum NBRC 107625.</title>
        <authorList>
            <person name="Hosoyama A."/>
            <person name="Uohara A."/>
            <person name="Ohji S."/>
            <person name="Ichikawa N."/>
        </authorList>
    </citation>
    <scope>NUCLEOTIDE SEQUENCE [LARGE SCALE GENOMIC DNA]</scope>
    <source>
        <strain evidence="9 10">NBRC 107625</strain>
    </source>
</reference>
<keyword evidence="2" id="KW-0813">Transport</keyword>
<comment type="subcellular location">
    <subcellularLocation>
        <location evidence="1">Cell membrane</location>
        <topology evidence="1">Multi-pass membrane protein</topology>
    </subcellularLocation>
</comment>
<feature type="transmembrane region" description="Helical" evidence="8">
    <location>
        <begin position="152"/>
        <end position="171"/>
    </location>
</feature>
<keyword evidence="3" id="KW-1003">Cell membrane</keyword>
<dbReference type="GO" id="GO:0005886">
    <property type="term" value="C:plasma membrane"/>
    <property type="evidence" value="ECO:0007669"/>
    <property type="project" value="UniProtKB-SubCell"/>
</dbReference>
<keyword evidence="5 8" id="KW-1133">Transmembrane helix</keyword>
<dbReference type="PANTHER" id="PTHR32024">
    <property type="entry name" value="TRK SYSTEM POTASSIUM UPTAKE PROTEIN TRKG-RELATED"/>
    <property type="match status" value="1"/>
</dbReference>
<evidence type="ECO:0000256" key="8">
    <source>
        <dbReference type="SAM" id="Phobius"/>
    </source>
</evidence>
<feature type="transmembrane region" description="Helical" evidence="8">
    <location>
        <begin position="429"/>
        <end position="451"/>
    </location>
</feature>
<dbReference type="InterPro" id="IPR003445">
    <property type="entry name" value="Cat_transpt"/>
</dbReference>
<evidence type="ECO:0000256" key="7">
    <source>
        <dbReference type="ARBA" id="ARBA00023136"/>
    </source>
</evidence>